<dbReference type="EMBL" id="BMUW01000009">
    <property type="protein sequence ID" value="GGZ66274.1"/>
    <property type="molecule type" value="Genomic_DNA"/>
</dbReference>
<proteinExistence type="predicted"/>
<name>A0ABQ3C695_9ACTN</name>
<dbReference type="Gene3D" id="3.40.50.300">
    <property type="entry name" value="P-loop containing nucleotide triphosphate hydrolases"/>
    <property type="match status" value="1"/>
</dbReference>
<dbReference type="SUPFAM" id="SSF52540">
    <property type="entry name" value="P-loop containing nucleoside triphosphate hydrolases"/>
    <property type="match status" value="1"/>
</dbReference>
<organism evidence="1 2">
    <name type="scientific">Streptomyces rubiginosohelvolus</name>
    <dbReference type="NCBI Taxonomy" id="67362"/>
    <lineage>
        <taxon>Bacteria</taxon>
        <taxon>Bacillati</taxon>
        <taxon>Actinomycetota</taxon>
        <taxon>Actinomycetes</taxon>
        <taxon>Kitasatosporales</taxon>
        <taxon>Streptomycetaceae</taxon>
        <taxon>Streptomyces</taxon>
    </lineage>
</organism>
<dbReference type="InterPro" id="IPR027417">
    <property type="entry name" value="P-loop_NTPase"/>
</dbReference>
<evidence type="ECO:0000313" key="2">
    <source>
        <dbReference type="Proteomes" id="UP000624183"/>
    </source>
</evidence>
<gene>
    <name evidence="1" type="ORF">GCM10010328_46550</name>
</gene>
<protein>
    <recommendedName>
        <fullName evidence="3">AAA family ATPase</fullName>
    </recommendedName>
</protein>
<keyword evidence="2" id="KW-1185">Reference proteome</keyword>
<evidence type="ECO:0000313" key="1">
    <source>
        <dbReference type="EMBL" id="GGZ66274.1"/>
    </source>
</evidence>
<dbReference type="Pfam" id="PF13238">
    <property type="entry name" value="AAA_18"/>
    <property type="match status" value="1"/>
</dbReference>
<evidence type="ECO:0008006" key="3">
    <source>
        <dbReference type="Google" id="ProtNLM"/>
    </source>
</evidence>
<dbReference type="Proteomes" id="UP000624183">
    <property type="component" value="Unassembled WGS sequence"/>
</dbReference>
<accession>A0ABQ3C695</accession>
<comment type="caution">
    <text evidence="1">The sequence shown here is derived from an EMBL/GenBank/DDBJ whole genome shotgun (WGS) entry which is preliminary data.</text>
</comment>
<reference evidence="2" key="1">
    <citation type="journal article" date="2019" name="Int. J. Syst. Evol. Microbiol.">
        <title>The Global Catalogue of Microorganisms (GCM) 10K type strain sequencing project: providing services to taxonomists for standard genome sequencing and annotation.</title>
        <authorList>
            <consortium name="The Broad Institute Genomics Platform"/>
            <consortium name="The Broad Institute Genome Sequencing Center for Infectious Disease"/>
            <person name="Wu L."/>
            <person name="Ma J."/>
        </authorList>
    </citation>
    <scope>NUCLEOTIDE SEQUENCE [LARGE SCALE GENOMIC DNA]</scope>
    <source>
        <strain evidence="2">JCM 4602</strain>
    </source>
</reference>
<sequence>MRDVRVVLIGGTSNTGKSTVAEAVAERLGFEQRSTDGLARHPGRPWRTPEHEVPPHVAEHYGTLTTDELIASVLAHYERLWPRVEELITDRARGGAPGLVLEGSALWPERVARLTVPSTAAVWLTADDTVVRDRVRAAGRYEEATEGERLLIDRFLARTDRYQALMVDAVDALGLDRIDTGGGRTVAELADAVLTAAAAQARPGRGDGTWAGPFLTDEETYDLGGPVMRDDVRRIMGRGPRGGEQP</sequence>